<proteinExistence type="predicted"/>
<gene>
    <name evidence="1" type="ORF">IM787_18825</name>
</gene>
<evidence type="ECO:0000313" key="1">
    <source>
        <dbReference type="EMBL" id="MBE7369625.1"/>
    </source>
</evidence>
<evidence type="ECO:0000313" key="2">
    <source>
        <dbReference type="Proteomes" id="UP000806285"/>
    </source>
</evidence>
<keyword evidence="2" id="KW-1185">Reference proteome</keyword>
<reference evidence="1 2" key="1">
    <citation type="submission" date="2020-10" db="EMBL/GenBank/DDBJ databases">
        <title>Ramlibacter sp. HM2 16S ribosomal RNA gene Genome sequencing and assembly.</title>
        <authorList>
            <person name="Kang M."/>
        </authorList>
    </citation>
    <scope>NUCLEOTIDE SEQUENCE [LARGE SCALE GENOMIC DNA]</scope>
    <source>
        <strain evidence="1 2">HM2</strain>
    </source>
</reference>
<organism evidence="1 2">
    <name type="scientific">Ramlibacter pallidus</name>
    <dbReference type="NCBI Taxonomy" id="2780087"/>
    <lineage>
        <taxon>Bacteria</taxon>
        <taxon>Pseudomonadati</taxon>
        <taxon>Pseudomonadota</taxon>
        <taxon>Betaproteobacteria</taxon>
        <taxon>Burkholderiales</taxon>
        <taxon>Comamonadaceae</taxon>
        <taxon>Ramlibacter</taxon>
    </lineage>
</organism>
<accession>A0ABR9S7V7</accession>
<name>A0ABR9S7V7_9BURK</name>
<protein>
    <submittedName>
        <fullName evidence="1">Uncharacterized protein</fullName>
    </submittedName>
</protein>
<dbReference type="RefSeq" id="WP_193678239.1">
    <property type="nucleotide sequence ID" value="NZ_JADDIV010000005.1"/>
</dbReference>
<dbReference type="EMBL" id="JADDIV010000005">
    <property type="protein sequence ID" value="MBE7369625.1"/>
    <property type="molecule type" value="Genomic_DNA"/>
</dbReference>
<sequence length="147" mass="16239">MNKFRLPLAALALAVLALLAWEFQWRWRHALLKPPAPSADAAWVAEVRALPAGAAPGDRGVFLRGEHAWLRSLQPRLVFAGDCEQVETRWFGARRLVIDCELRAGEPRLLQPLVGDVVIELVVQRQFARAPSWPAGGTTAPCRACRG</sequence>
<dbReference type="Proteomes" id="UP000806285">
    <property type="component" value="Unassembled WGS sequence"/>
</dbReference>
<comment type="caution">
    <text evidence="1">The sequence shown here is derived from an EMBL/GenBank/DDBJ whole genome shotgun (WGS) entry which is preliminary data.</text>
</comment>